<evidence type="ECO:0000259" key="3">
    <source>
        <dbReference type="Pfam" id="PF01625"/>
    </source>
</evidence>
<feature type="domain" description="Peptide methionine sulphoxide reductase MsrA" evidence="3">
    <location>
        <begin position="11"/>
        <end position="163"/>
    </location>
</feature>
<dbReference type="Pfam" id="PF01625">
    <property type="entry name" value="PMSR"/>
    <property type="match status" value="1"/>
</dbReference>
<protein>
    <recommendedName>
        <fullName evidence="1">peptide-methionine (S)-S-oxide reductase</fullName>
        <ecNumber evidence="1">1.8.4.11</ecNumber>
    </recommendedName>
</protein>
<dbReference type="PANTHER" id="PTHR43774">
    <property type="entry name" value="PEPTIDE METHIONINE SULFOXIDE REDUCTASE"/>
    <property type="match status" value="1"/>
</dbReference>
<dbReference type="InterPro" id="IPR002569">
    <property type="entry name" value="Met_Sox_Rdtase_MsrA_dom"/>
</dbReference>
<evidence type="ECO:0000313" key="4">
    <source>
        <dbReference type="EMBL" id="SVC79873.1"/>
    </source>
</evidence>
<accession>A0A382Q2P6</accession>
<dbReference type="NCBIfam" id="TIGR00401">
    <property type="entry name" value="msrA"/>
    <property type="match status" value="1"/>
</dbReference>
<keyword evidence="2" id="KW-0560">Oxidoreductase</keyword>
<name>A0A382Q2P6_9ZZZZ</name>
<dbReference type="SUPFAM" id="SSF55068">
    <property type="entry name" value="Peptide methionine sulfoxide reductase"/>
    <property type="match status" value="1"/>
</dbReference>
<evidence type="ECO:0000256" key="2">
    <source>
        <dbReference type="ARBA" id="ARBA00023002"/>
    </source>
</evidence>
<dbReference type="HAMAP" id="MF_01401">
    <property type="entry name" value="MsrA"/>
    <property type="match status" value="1"/>
</dbReference>
<dbReference type="GO" id="GO:0008113">
    <property type="term" value="F:peptide-methionine (S)-S-oxide reductase activity"/>
    <property type="evidence" value="ECO:0007669"/>
    <property type="project" value="UniProtKB-EC"/>
</dbReference>
<reference evidence="4" key="1">
    <citation type="submission" date="2018-05" db="EMBL/GenBank/DDBJ databases">
        <authorList>
            <person name="Lanie J.A."/>
            <person name="Ng W.-L."/>
            <person name="Kazmierczak K.M."/>
            <person name="Andrzejewski T.M."/>
            <person name="Davidsen T.M."/>
            <person name="Wayne K.J."/>
            <person name="Tettelin H."/>
            <person name="Glass J.I."/>
            <person name="Rusch D."/>
            <person name="Podicherti R."/>
            <person name="Tsui H.-C.T."/>
            <person name="Winkler M.E."/>
        </authorList>
    </citation>
    <scope>NUCLEOTIDE SEQUENCE</scope>
</reference>
<organism evidence="4">
    <name type="scientific">marine metagenome</name>
    <dbReference type="NCBI Taxonomy" id="408172"/>
    <lineage>
        <taxon>unclassified sequences</taxon>
        <taxon>metagenomes</taxon>
        <taxon>ecological metagenomes</taxon>
    </lineage>
</organism>
<gene>
    <name evidence="4" type="ORF">METZ01_LOCUS332727</name>
</gene>
<evidence type="ECO:0000256" key="1">
    <source>
        <dbReference type="ARBA" id="ARBA00012502"/>
    </source>
</evidence>
<sequence>MANDNLKASKTAVFGAGCFWCVEAVFQRLDGVLTVIPGYSGGITEDPTYESVCSGTTGHAEVSKITFDPNVITYTQLLEMFWKSHDPTTLNRQGNDIGTQYRSVVFYLDKAQKQSAELSKSEIGKSNLWGGPIVTEIEQLTKFYPAEDYHHNYYKSNPDQAYCRFVIEPKLKKLFKK</sequence>
<dbReference type="EC" id="1.8.4.11" evidence="1"/>
<dbReference type="EMBL" id="UINC01111564">
    <property type="protein sequence ID" value="SVC79873.1"/>
    <property type="molecule type" value="Genomic_DNA"/>
</dbReference>
<dbReference type="InterPro" id="IPR036509">
    <property type="entry name" value="Met_Sox_Rdtase_MsrA_sf"/>
</dbReference>
<dbReference type="PANTHER" id="PTHR43774:SF1">
    <property type="entry name" value="PEPTIDE METHIONINE SULFOXIDE REDUCTASE MSRA 2"/>
    <property type="match status" value="1"/>
</dbReference>
<proteinExistence type="inferred from homology"/>
<dbReference type="AlphaFoldDB" id="A0A382Q2P6"/>
<dbReference type="Gene3D" id="3.30.1060.10">
    <property type="entry name" value="Peptide methionine sulphoxide reductase MsrA"/>
    <property type="match status" value="1"/>
</dbReference>